<protein>
    <submittedName>
        <fullName evidence="3">Site-specific integrase</fullName>
    </submittedName>
</protein>
<sequence>MNIVQPIRDKNKIEEIKDRLRHQSLRDEFLFTLGINSGLRISDLLPLRVCDVRAKTHIMIKEKKTGKEKRFKINSNLRTIIDDYIRRMDDVEYLFPSNKTGIPIRREQAYRILNNVAREVGLEDIGCHTMRKSFGFWFYQKTKDIALLQELFNHSAPCVTLRYIGINQDIMDKAIDDFSL</sequence>
<dbReference type="Gene3D" id="1.10.443.10">
    <property type="entry name" value="Intergrase catalytic core"/>
    <property type="match status" value="1"/>
</dbReference>
<dbReference type="InterPro" id="IPR011010">
    <property type="entry name" value="DNA_brk_join_enz"/>
</dbReference>
<dbReference type="GO" id="GO:0003677">
    <property type="term" value="F:DNA binding"/>
    <property type="evidence" value="ECO:0007669"/>
    <property type="project" value="InterPro"/>
</dbReference>
<dbReference type="SUPFAM" id="SSF56349">
    <property type="entry name" value="DNA breaking-rejoining enzymes"/>
    <property type="match status" value="1"/>
</dbReference>
<dbReference type="PROSITE" id="PS51898">
    <property type="entry name" value="TYR_RECOMBINASE"/>
    <property type="match status" value="1"/>
</dbReference>
<evidence type="ECO:0000313" key="3">
    <source>
        <dbReference type="EMBL" id="MBD0379578.1"/>
    </source>
</evidence>
<dbReference type="PANTHER" id="PTHR30349:SF82">
    <property type="entry name" value="INTEGRASE_RECOMBINASE YOEC-RELATED"/>
    <property type="match status" value="1"/>
</dbReference>
<dbReference type="AlphaFoldDB" id="A0A926KLZ3"/>
<dbReference type="Pfam" id="PF00589">
    <property type="entry name" value="Phage_integrase"/>
    <property type="match status" value="1"/>
</dbReference>
<dbReference type="CDD" id="cd01192">
    <property type="entry name" value="INT_C_like_3"/>
    <property type="match status" value="1"/>
</dbReference>
<dbReference type="GO" id="GO:0015074">
    <property type="term" value="P:DNA integration"/>
    <property type="evidence" value="ECO:0007669"/>
    <property type="project" value="InterPro"/>
</dbReference>
<dbReference type="InterPro" id="IPR013762">
    <property type="entry name" value="Integrase-like_cat_sf"/>
</dbReference>
<organism evidence="3 4">
    <name type="scientific">Paenibacillus sedimenti</name>
    <dbReference type="NCBI Taxonomy" id="2770274"/>
    <lineage>
        <taxon>Bacteria</taxon>
        <taxon>Bacillati</taxon>
        <taxon>Bacillota</taxon>
        <taxon>Bacilli</taxon>
        <taxon>Bacillales</taxon>
        <taxon>Paenibacillaceae</taxon>
        <taxon>Paenibacillus</taxon>
    </lineage>
</organism>
<dbReference type="Proteomes" id="UP000650466">
    <property type="component" value="Unassembled WGS sequence"/>
</dbReference>
<dbReference type="GO" id="GO:0006310">
    <property type="term" value="P:DNA recombination"/>
    <property type="evidence" value="ECO:0007669"/>
    <property type="project" value="UniProtKB-KW"/>
</dbReference>
<keyword evidence="1" id="KW-0233">DNA recombination</keyword>
<keyword evidence="4" id="KW-1185">Reference proteome</keyword>
<comment type="caution">
    <text evidence="3">The sequence shown here is derived from an EMBL/GenBank/DDBJ whole genome shotgun (WGS) entry which is preliminary data.</text>
</comment>
<name>A0A926KLZ3_9BACL</name>
<reference evidence="3" key="1">
    <citation type="submission" date="2020-09" db="EMBL/GenBank/DDBJ databases">
        <title>Draft Genome Sequence of Paenibacillus sp. WST5.</title>
        <authorList>
            <person name="Bao Z."/>
        </authorList>
    </citation>
    <scope>NUCLEOTIDE SEQUENCE</scope>
    <source>
        <strain evidence="3">WST5</strain>
    </source>
</reference>
<accession>A0A926KLZ3</accession>
<dbReference type="InterPro" id="IPR050090">
    <property type="entry name" value="Tyrosine_recombinase_XerCD"/>
</dbReference>
<proteinExistence type="predicted"/>
<evidence type="ECO:0000259" key="2">
    <source>
        <dbReference type="PROSITE" id="PS51898"/>
    </source>
</evidence>
<dbReference type="PANTHER" id="PTHR30349">
    <property type="entry name" value="PHAGE INTEGRASE-RELATED"/>
    <property type="match status" value="1"/>
</dbReference>
<dbReference type="RefSeq" id="WP_188173390.1">
    <property type="nucleotide sequence ID" value="NZ_JACVVD010000002.1"/>
</dbReference>
<evidence type="ECO:0000256" key="1">
    <source>
        <dbReference type="ARBA" id="ARBA00023172"/>
    </source>
</evidence>
<evidence type="ECO:0000313" key="4">
    <source>
        <dbReference type="Proteomes" id="UP000650466"/>
    </source>
</evidence>
<dbReference type="EMBL" id="JACVVD010000002">
    <property type="protein sequence ID" value="MBD0379578.1"/>
    <property type="molecule type" value="Genomic_DNA"/>
</dbReference>
<gene>
    <name evidence="3" type="ORF">ICC18_05575</name>
</gene>
<feature type="domain" description="Tyr recombinase" evidence="2">
    <location>
        <begin position="3"/>
        <end position="176"/>
    </location>
</feature>
<dbReference type="InterPro" id="IPR002104">
    <property type="entry name" value="Integrase_catalytic"/>
</dbReference>